<dbReference type="PANTHER" id="PTHR47765">
    <property type="entry name" value="3'-5' EXONUCLEASE DOMAIN-CONTAINING PROTEIN"/>
    <property type="match status" value="1"/>
</dbReference>
<reference evidence="3 4" key="1">
    <citation type="journal article" date="1998" name="Science">
        <title>Genome sequence of the nematode C. elegans: a platform for investigating biology.</title>
        <authorList>
            <consortium name="The C. elegans sequencing consortium"/>
            <person name="Sulson J.E."/>
            <person name="Waterston R."/>
        </authorList>
    </citation>
    <scope>NUCLEOTIDE SEQUENCE [LARGE SCALE GENOMIC DNA]</scope>
    <source>
        <strain evidence="3 4">Bristol N2</strain>
    </source>
</reference>
<gene>
    <name evidence="3" type="ORF">CELE_Y57A10A.13</name>
    <name evidence="3 5" type="ORF">Y57A10A.13</name>
</gene>
<evidence type="ECO:0000313" key="5">
    <source>
        <dbReference type="WormBase" id="Y57A10A.13"/>
    </source>
</evidence>
<dbReference type="GO" id="GO:0008408">
    <property type="term" value="F:3'-5' exonuclease activity"/>
    <property type="evidence" value="ECO:0000318"/>
    <property type="project" value="GO_Central"/>
</dbReference>
<dbReference type="CTD" id="174858"/>
<dbReference type="GO" id="GO:0003676">
    <property type="term" value="F:nucleic acid binding"/>
    <property type="evidence" value="ECO:0007669"/>
    <property type="project" value="InterPro"/>
</dbReference>
<feature type="domain" description="3'-5' exonuclease" evidence="2">
    <location>
        <begin position="627"/>
        <end position="676"/>
    </location>
</feature>
<proteinExistence type="evidence at protein level"/>
<dbReference type="InterPro" id="IPR036397">
    <property type="entry name" value="RNaseH_sf"/>
</dbReference>
<name>Q9NA69_CAEEL</name>
<feature type="compositionally biased region" description="Basic and acidic residues" evidence="1">
    <location>
        <begin position="119"/>
        <end position="129"/>
    </location>
</feature>
<dbReference type="GO" id="GO:0006139">
    <property type="term" value="P:nucleobase-containing compound metabolic process"/>
    <property type="evidence" value="ECO:0007669"/>
    <property type="project" value="InterPro"/>
</dbReference>
<dbReference type="GO" id="GO:0005737">
    <property type="term" value="C:cytoplasm"/>
    <property type="evidence" value="ECO:0000318"/>
    <property type="project" value="GO_Central"/>
</dbReference>
<dbReference type="InterPro" id="IPR002562">
    <property type="entry name" value="3'-5'_exonuclease_dom"/>
</dbReference>
<dbReference type="HOGENOM" id="CLU_391939_0_0_1"/>
<dbReference type="RefSeq" id="NP_496590.1">
    <property type="nucleotide sequence ID" value="NM_064189.3"/>
</dbReference>
<dbReference type="AGR" id="WB:WBGene00013256"/>
<dbReference type="KEGG" id="cel:CELE_Y57A10A.13"/>
<accession>Q9NA69</accession>
<sequence>MSDFMSNTAALQLLHNAVKSYEREVANFFAANEKATSKYTGRFDFRQFAKKMFDPIPTAQLGQLYIEMLEESHIYMHSHQKSRVGANGYPHSFVSVPELLLNMILAYQLPQQRFVPAEKMEEDGGKVEEDGGAGGAGGSRKKRRNSAARKGKNVTINPRVVLGNELAAKLLEEMLKIPLAPESKQWKTAKYVLCPSSCPQQMEVFGEIIAKNTKSGLISFNALNYFMHDPILNRYLDDPITILHALYIGPLQAPTVELFATNRTDVFRQRCREVLRIALHASKDPMTFTYSVPEFIDKNHPDRCSYRDFVETVTQLIRDLNGEHQGSTAIHTGWACAAIKKFGQKRYVDKTWKDENYYDLIWTVLAQRPHLKKFVVDVLEKNFKDLDAARFWRRMQPYQMNPTVIFNQNVIIVDPLQPTDEFLNFPPTVRHIQMVTNEKEIRDLQMLLEYKVSREEKIYVGVDAEWSAYVSPSKATILQMSLHDCIYIIDLESYQISPQSYHHVLSYLFETPEIVKIGFQFGEDLHQLRAAFRNCVALYRPNNVVCVGKLIMDLMDEIGKLENCDDFRKEWLPHLTDNETSSAANSSVEEQANETIDTNESMDEGDGGGSGIVVKKEESVKQQFLNKGLSFICEKLLGRPLDKTEQCSVWDRRPLRCLQLRYAAMDAYCMLLLYEKCATIFAKLGINVNDFVSKQSPIRISLPLLSEEKL</sequence>
<keyword evidence="3" id="KW-0378">Hydrolase</keyword>
<dbReference type="GO" id="GO:0005634">
    <property type="term" value="C:nucleus"/>
    <property type="evidence" value="ECO:0000318"/>
    <property type="project" value="GO_Central"/>
</dbReference>
<dbReference type="Gene3D" id="3.30.420.10">
    <property type="entry name" value="Ribonuclease H-like superfamily/Ribonuclease H"/>
    <property type="match status" value="1"/>
</dbReference>
<dbReference type="UCSC" id="Y57A10A.13">
    <property type="organism name" value="c. elegans"/>
</dbReference>
<evidence type="ECO:0000313" key="4">
    <source>
        <dbReference type="Proteomes" id="UP000001940"/>
    </source>
</evidence>
<dbReference type="EMBL" id="BX284602">
    <property type="protein sequence ID" value="CAB55016.2"/>
    <property type="molecule type" value="Genomic_DNA"/>
</dbReference>
<dbReference type="SMR" id="Q9NA69"/>
<dbReference type="SUPFAM" id="SSF53098">
    <property type="entry name" value="Ribonuclease H-like"/>
    <property type="match status" value="1"/>
</dbReference>
<feature type="compositionally biased region" description="Basic residues" evidence="1">
    <location>
        <begin position="139"/>
        <end position="150"/>
    </location>
</feature>
<dbReference type="OrthoDB" id="18193at2759"/>
<feature type="compositionally biased region" description="Polar residues" evidence="1">
    <location>
        <begin position="579"/>
        <end position="599"/>
    </location>
</feature>
<dbReference type="FunCoup" id="Q9NA69">
    <property type="interactions" value="880"/>
</dbReference>
<evidence type="ECO:0000313" key="3">
    <source>
        <dbReference type="EMBL" id="CAB55016.2"/>
    </source>
</evidence>
<organism evidence="3 4">
    <name type="scientific">Caenorhabditis elegans</name>
    <dbReference type="NCBI Taxonomy" id="6239"/>
    <lineage>
        <taxon>Eukaryota</taxon>
        <taxon>Metazoa</taxon>
        <taxon>Ecdysozoa</taxon>
        <taxon>Nematoda</taxon>
        <taxon>Chromadorea</taxon>
        <taxon>Rhabditida</taxon>
        <taxon>Rhabditina</taxon>
        <taxon>Rhabditomorpha</taxon>
        <taxon>Rhabditoidea</taxon>
        <taxon>Rhabditidae</taxon>
        <taxon>Peloderinae</taxon>
        <taxon>Caenorhabditis</taxon>
    </lineage>
</organism>
<dbReference type="STRING" id="6239.Y57A10A.13.1"/>
<dbReference type="PIR" id="T31633">
    <property type="entry name" value="T31633"/>
</dbReference>
<dbReference type="PIR" id="T31632">
    <property type="entry name" value="T31632"/>
</dbReference>
<evidence type="ECO:0007829" key="6">
    <source>
        <dbReference type="PeptideAtlas" id="Q9NA69"/>
    </source>
</evidence>
<keyword evidence="3" id="KW-0540">Nuclease</keyword>
<dbReference type="InterPro" id="IPR052408">
    <property type="entry name" value="Exonuclease_MUT-7-like"/>
</dbReference>
<feature type="region of interest" description="Disordered" evidence="1">
    <location>
        <begin position="119"/>
        <end position="150"/>
    </location>
</feature>
<dbReference type="InterPro" id="IPR012337">
    <property type="entry name" value="RNaseH-like_sf"/>
</dbReference>
<dbReference type="Bgee" id="WBGene00013256">
    <property type="expression patterns" value="Expressed in embryo and 4 other cell types or tissues"/>
</dbReference>
<dbReference type="AlphaFoldDB" id="Q9NA69"/>
<dbReference type="PaxDb" id="6239-Y57A10A.13"/>
<dbReference type="GeneID" id="174858"/>
<keyword evidence="3" id="KW-0269">Exonuclease</keyword>
<protein>
    <submittedName>
        <fullName evidence="3">3'-5' exonuclease domain-containing protein</fullName>
    </submittedName>
</protein>
<dbReference type="InParanoid" id="Q9NA69"/>
<dbReference type="Pfam" id="PF01612">
    <property type="entry name" value="DNA_pol_A_exo1"/>
    <property type="match status" value="2"/>
</dbReference>
<feature type="domain" description="3'-5' exonuclease" evidence="2">
    <location>
        <begin position="433"/>
        <end position="536"/>
    </location>
</feature>
<evidence type="ECO:0000259" key="2">
    <source>
        <dbReference type="Pfam" id="PF01612"/>
    </source>
</evidence>
<dbReference type="eggNOG" id="KOG2207">
    <property type="taxonomic scope" value="Eukaryota"/>
</dbReference>
<keyword evidence="6" id="KW-1267">Proteomics identification</keyword>
<dbReference type="OMA" id="DAYCMLM"/>
<dbReference type="WormBase" id="Y57A10A.13">
    <property type="protein sequence ID" value="CE25500"/>
    <property type="gene ID" value="WBGene00013256"/>
</dbReference>
<dbReference type="Proteomes" id="UP000001940">
    <property type="component" value="Chromosome II"/>
</dbReference>
<dbReference type="PeptideAtlas" id="Q9NA69"/>
<dbReference type="PANTHER" id="PTHR47765:SF3">
    <property type="entry name" value="3'-5' EXONUCLEASE DOMAIN-CONTAINING PROTEIN"/>
    <property type="match status" value="1"/>
</dbReference>
<evidence type="ECO:0000256" key="1">
    <source>
        <dbReference type="SAM" id="MobiDB-lite"/>
    </source>
</evidence>
<keyword evidence="4" id="KW-1185">Reference proteome</keyword>
<feature type="region of interest" description="Disordered" evidence="1">
    <location>
        <begin position="579"/>
        <end position="609"/>
    </location>
</feature>